<evidence type="ECO:0000256" key="2">
    <source>
        <dbReference type="SAM" id="MobiDB-lite"/>
    </source>
</evidence>
<feature type="coiled-coil region" evidence="1">
    <location>
        <begin position="110"/>
        <end position="137"/>
    </location>
</feature>
<proteinExistence type="predicted"/>
<evidence type="ECO:0000313" key="5">
    <source>
        <dbReference type="EMBL" id="CAL4778084.1"/>
    </source>
</evidence>
<evidence type="ECO:0000313" key="6">
    <source>
        <dbReference type="Proteomes" id="UP001152797"/>
    </source>
</evidence>
<dbReference type="AlphaFoldDB" id="A0A9P1FYD3"/>
<keyword evidence="6" id="KW-1185">Reference proteome</keyword>
<sequence>MALMVGTRVVMQGRSESAGQRGIVLDIDRDAGCCRVALDENPSVPVKVAIRHLAPDLDTYVATARYTQEKVDLRTDQALAEAIEACAQATSSLCSSTAREASKTMGGRYHQDVAQLREELGRRLTRLEQRIEAMDEAMRGERFSAPVRQLSDSPEEKVQQKVVKELKSQLDQRLTHLACQVEDVARSQSALQADLQSLVSKVQRPMDAGDYEMALRKLTSNMEDIRSLIASPVSPRRGSRASSPGPPGPGSFVGQSSRPWHEASPNAAACAKCGSAFAADANFCRRCGAPRPGGPGRPAAQATTSPCLVGSVGSVGTGHASPGSFKWQMR</sequence>
<accession>A0A9P1FYD3</accession>
<comment type="caution">
    <text evidence="3">The sequence shown here is derived from an EMBL/GenBank/DDBJ whole genome shotgun (WGS) entry which is preliminary data.</text>
</comment>
<dbReference type="EMBL" id="CAMXCT020001513">
    <property type="protein sequence ID" value="CAL1144147.1"/>
    <property type="molecule type" value="Genomic_DNA"/>
</dbReference>
<gene>
    <name evidence="3" type="ORF">C1SCF055_LOCUS17729</name>
</gene>
<dbReference type="Proteomes" id="UP001152797">
    <property type="component" value="Unassembled WGS sequence"/>
</dbReference>
<evidence type="ECO:0000313" key="3">
    <source>
        <dbReference type="EMBL" id="CAI3990772.1"/>
    </source>
</evidence>
<name>A0A9P1FYD3_9DINO</name>
<reference evidence="4" key="2">
    <citation type="submission" date="2024-04" db="EMBL/GenBank/DDBJ databases">
        <authorList>
            <person name="Chen Y."/>
            <person name="Shah S."/>
            <person name="Dougan E. K."/>
            <person name="Thang M."/>
            <person name="Chan C."/>
        </authorList>
    </citation>
    <scope>NUCLEOTIDE SEQUENCE [LARGE SCALE GENOMIC DNA]</scope>
</reference>
<evidence type="ECO:0000256" key="1">
    <source>
        <dbReference type="SAM" id="Coils"/>
    </source>
</evidence>
<dbReference type="OrthoDB" id="430660at2759"/>
<feature type="compositionally biased region" description="Low complexity" evidence="2">
    <location>
        <begin position="231"/>
        <end position="243"/>
    </location>
</feature>
<dbReference type="EMBL" id="CAMXCT030001513">
    <property type="protein sequence ID" value="CAL4778084.1"/>
    <property type="molecule type" value="Genomic_DNA"/>
</dbReference>
<protein>
    <submittedName>
        <fullName evidence="5">Troponin C, isoform 1</fullName>
    </submittedName>
</protein>
<keyword evidence="1" id="KW-0175">Coiled coil</keyword>
<dbReference type="EMBL" id="CAMXCT010001513">
    <property type="protein sequence ID" value="CAI3990772.1"/>
    <property type="molecule type" value="Genomic_DNA"/>
</dbReference>
<organism evidence="3">
    <name type="scientific">Cladocopium goreaui</name>
    <dbReference type="NCBI Taxonomy" id="2562237"/>
    <lineage>
        <taxon>Eukaryota</taxon>
        <taxon>Sar</taxon>
        <taxon>Alveolata</taxon>
        <taxon>Dinophyceae</taxon>
        <taxon>Suessiales</taxon>
        <taxon>Symbiodiniaceae</taxon>
        <taxon>Cladocopium</taxon>
    </lineage>
</organism>
<evidence type="ECO:0000313" key="4">
    <source>
        <dbReference type="EMBL" id="CAL1144147.1"/>
    </source>
</evidence>
<feature type="region of interest" description="Disordered" evidence="2">
    <location>
        <begin position="229"/>
        <end position="260"/>
    </location>
</feature>
<reference evidence="3" key="1">
    <citation type="submission" date="2022-10" db="EMBL/GenBank/DDBJ databases">
        <authorList>
            <person name="Chen Y."/>
            <person name="Dougan E. K."/>
            <person name="Chan C."/>
            <person name="Rhodes N."/>
            <person name="Thang M."/>
        </authorList>
    </citation>
    <scope>NUCLEOTIDE SEQUENCE</scope>
</reference>